<evidence type="ECO:0000313" key="12">
    <source>
        <dbReference type="EMBL" id="WZJ22501.1"/>
    </source>
</evidence>
<dbReference type="Pfam" id="PF02203">
    <property type="entry name" value="TarH"/>
    <property type="match status" value="1"/>
</dbReference>
<dbReference type="Proteomes" id="UP001479520">
    <property type="component" value="Chromosome"/>
</dbReference>
<accession>A0ABZ2XIS4</accession>
<keyword evidence="2" id="KW-1003">Cell membrane</keyword>
<dbReference type="SUPFAM" id="SSF58104">
    <property type="entry name" value="Methyl-accepting chemotaxis protein (MCP) signaling domain"/>
    <property type="match status" value="1"/>
</dbReference>
<evidence type="ECO:0000259" key="11">
    <source>
        <dbReference type="PROSITE" id="PS50111"/>
    </source>
</evidence>
<dbReference type="Pfam" id="PF00015">
    <property type="entry name" value="MCPsignal"/>
    <property type="match status" value="1"/>
</dbReference>
<dbReference type="PROSITE" id="PS50111">
    <property type="entry name" value="CHEMOTAXIS_TRANSDUC_2"/>
    <property type="match status" value="1"/>
</dbReference>
<evidence type="ECO:0000256" key="6">
    <source>
        <dbReference type="ARBA" id="ARBA00023136"/>
    </source>
</evidence>
<dbReference type="RefSeq" id="WP_341744222.1">
    <property type="nucleotide sequence ID" value="NZ_CP151406.1"/>
</dbReference>
<dbReference type="InterPro" id="IPR004089">
    <property type="entry name" value="MCPsignal_dom"/>
</dbReference>
<dbReference type="PANTHER" id="PTHR32089">
    <property type="entry name" value="METHYL-ACCEPTING CHEMOTAXIS PROTEIN MCPB"/>
    <property type="match status" value="1"/>
</dbReference>
<evidence type="ECO:0000256" key="4">
    <source>
        <dbReference type="ARBA" id="ARBA00022692"/>
    </source>
</evidence>
<evidence type="ECO:0000256" key="7">
    <source>
        <dbReference type="ARBA" id="ARBA00023224"/>
    </source>
</evidence>
<evidence type="ECO:0000256" key="1">
    <source>
        <dbReference type="ARBA" id="ARBA00004429"/>
    </source>
</evidence>
<comment type="subcellular location">
    <subcellularLocation>
        <location evidence="1">Cell inner membrane</location>
        <topology evidence="1">Multi-pass membrane protein</topology>
    </subcellularLocation>
</comment>
<keyword evidence="5 10" id="KW-1133">Transmembrane helix</keyword>
<feature type="domain" description="Methyl-accepting transducer" evidence="11">
    <location>
        <begin position="267"/>
        <end position="503"/>
    </location>
</feature>
<reference evidence="12 13" key="1">
    <citation type="submission" date="2024-04" db="EMBL/GenBank/DDBJ databases">
        <title>Dissimilatory iodate-reducing microorganisms contribute to the enrichment of iodine in groundwater.</title>
        <authorList>
            <person name="Jiang Z."/>
        </authorList>
    </citation>
    <scope>NUCLEOTIDE SEQUENCE [LARGE SCALE GENOMIC DNA]</scope>
    <source>
        <strain evidence="12 13">NCP973</strain>
    </source>
</reference>
<feature type="transmembrane region" description="Helical" evidence="10">
    <location>
        <begin position="186"/>
        <end position="207"/>
    </location>
</feature>
<keyword evidence="4 10" id="KW-0812">Transmembrane</keyword>
<protein>
    <submittedName>
        <fullName evidence="12">Methyl-accepting chemotaxis protein</fullName>
    </submittedName>
</protein>
<proteinExistence type="inferred from homology"/>
<keyword evidence="13" id="KW-1185">Reference proteome</keyword>
<evidence type="ECO:0000256" key="5">
    <source>
        <dbReference type="ARBA" id="ARBA00022989"/>
    </source>
</evidence>
<sequence length="545" mass="57255">MGRFQIRTRLLLLSAALLLLLCLTGIWGVYGMRTSLTGLESVYTQRVVVLRDLKQVADMYAVNVMGAAYKANGSLMPMSQARDLVVAAETLVSEKLAAYERLPKSAVEQAAASELQTGAARANAALGELKRILDAEDIFALGQFVVKTLPATIDPLSLRIAELIELQLDMAREQYETAQARYQRDLLLMLVGGGMAVLVGVGLSLWVRLSIVRELGSEPRALAAIARDVAEGRLDAVPPDGPAQGVLHSIQDMQQQLIRIIAAIKAGVVEIETHSGQLGGIADGALSATATQSDSAAEMAAAMQELATAIGVIAAGAEDVLATTESARASGTEGGRVIAGMLAEMDLITAAIAEGADDIARLDENSVQIGTMVGVIREIAEQTNLLALNAAIEAARAGEQGRGFAVVADEVRKLAERTALSTREIEAVVSLNQTGIEAASRKVSAACARVEQGRSQAVRAGEAMTRIGEAIERTLAEVTGMADTLRSQRQASDLVAVQVESLSQASERIAAGQQAVAGAVVSLRTSSERLAGTVSRFRLRAVPAL</sequence>
<dbReference type="InterPro" id="IPR003122">
    <property type="entry name" value="Tar_rcpt_lig-bd"/>
</dbReference>
<evidence type="ECO:0000256" key="3">
    <source>
        <dbReference type="ARBA" id="ARBA00022519"/>
    </source>
</evidence>
<dbReference type="Gene3D" id="1.10.287.950">
    <property type="entry name" value="Methyl-accepting chemotaxis protein"/>
    <property type="match status" value="1"/>
</dbReference>
<dbReference type="EMBL" id="CP151406">
    <property type="protein sequence ID" value="WZJ22501.1"/>
    <property type="molecule type" value="Genomic_DNA"/>
</dbReference>
<dbReference type="PRINTS" id="PR00260">
    <property type="entry name" value="CHEMTRNSDUCR"/>
</dbReference>
<organism evidence="12 13">
    <name type="scientific">Azonexus hydrophilus</name>
    <dbReference type="NCBI Taxonomy" id="418702"/>
    <lineage>
        <taxon>Bacteria</taxon>
        <taxon>Pseudomonadati</taxon>
        <taxon>Pseudomonadota</taxon>
        <taxon>Betaproteobacteria</taxon>
        <taxon>Rhodocyclales</taxon>
        <taxon>Azonexaceae</taxon>
        <taxon>Azonexus</taxon>
    </lineage>
</organism>
<keyword evidence="6 10" id="KW-0472">Membrane</keyword>
<evidence type="ECO:0000256" key="9">
    <source>
        <dbReference type="PROSITE-ProRule" id="PRU00284"/>
    </source>
</evidence>
<dbReference type="InterPro" id="IPR004090">
    <property type="entry name" value="Chemotax_Me-accpt_rcpt"/>
</dbReference>
<evidence type="ECO:0000256" key="2">
    <source>
        <dbReference type="ARBA" id="ARBA00022475"/>
    </source>
</evidence>
<dbReference type="CDD" id="cd11386">
    <property type="entry name" value="MCP_signal"/>
    <property type="match status" value="1"/>
</dbReference>
<comment type="similarity">
    <text evidence="8">Belongs to the methyl-accepting chemotaxis (MCP) protein family.</text>
</comment>
<keyword evidence="7 9" id="KW-0807">Transducer</keyword>
<keyword evidence="3" id="KW-0997">Cell inner membrane</keyword>
<evidence type="ECO:0000256" key="10">
    <source>
        <dbReference type="SAM" id="Phobius"/>
    </source>
</evidence>
<gene>
    <name evidence="12" type="ORF">AADV58_04950</name>
</gene>
<name>A0ABZ2XIS4_9RHOO</name>
<evidence type="ECO:0000313" key="13">
    <source>
        <dbReference type="Proteomes" id="UP001479520"/>
    </source>
</evidence>
<dbReference type="PANTHER" id="PTHR32089:SF112">
    <property type="entry name" value="LYSOZYME-LIKE PROTEIN-RELATED"/>
    <property type="match status" value="1"/>
</dbReference>
<dbReference type="SMART" id="SM00283">
    <property type="entry name" value="MA"/>
    <property type="match status" value="1"/>
</dbReference>
<evidence type="ECO:0000256" key="8">
    <source>
        <dbReference type="ARBA" id="ARBA00029447"/>
    </source>
</evidence>